<dbReference type="InterPro" id="IPR003439">
    <property type="entry name" value="ABC_transporter-like_ATP-bd"/>
</dbReference>
<feature type="domain" description="ABC transporter" evidence="4">
    <location>
        <begin position="3"/>
        <end position="235"/>
    </location>
</feature>
<keyword evidence="2" id="KW-0547">Nucleotide-binding</keyword>
<dbReference type="Gene3D" id="3.40.50.300">
    <property type="entry name" value="P-loop containing nucleotide triphosphate hydrolases"/>
    <property type="match status" value="1"/>
</dbReference>
<dbReference type="GO" id="GO:0005524">
    <property type="term" value="F:ATP binding"/>
    <property type="evidence" value="ECO:0007669"/>
    <property type="project" value="UniProtKB-KW"/>
</dbReference>
<dbReference type="PANTHER" id="PTHR45772">
    <property type="entry name" value="CONSERVED COMPONENT OF ABC TRANSPORTER FOR NATURAL AMINO ACIDS-RELATED"/>
    <property type="match status" value="1"/>
</dbReference>
<dbReference type="CDD" id="cd03218">
    <property type="entry name" value="ABC_YhbG"/>
    <property type="match status" value="1"/>
</dbReference>
<dbReference type="GO" id="GO:0055085">
    <property type="term" value="P:transmembrane transport"/>
    <property type="evidence" value="ECO:0007669"/>
    <property type="project" value="InterPro"/>
</dbReference>
<dbReference type="PROSITE" id="PS50893">
    <property type="entry name" value="ABC_TRANSPORTER_2"/>
    <property type="match status" value="1"/>
</dbReference>
<keyword evidence="3 5" id="KW-0067">ATP-binding</keyword>
<evidence type="ECO:0000256" key="2">
    <source>
        <dbReference type="ARBA" id="ARBA00022741"/>
    </source>
</evidence>
<reference evidence="5 6" key="1">
    <citation type="journal article" date="2016" name="Nat. Commun.">
        <title>Thousands of microbial genomes shed light on interconnected biogeochemical processes in an aquifer system.</title>
        <authorList>
            <person name="Anantharaman K."/>
            <person name="Brown C.T."/>
            <person name="Hug L.A."/>
            <person name="Sharon I."/>
            <person name="Castelle C.J."/>
            <person name="Probst A.J."/>
            <person name="Thomas B.C."/>
            <person name="Singh A."/>
            <person name="Wilkins M.J."/>
            <person name="Karaoz U."/>
            <person name="Brodie E.L."/>
            <person name="Williams K.H."/>
            <person name="Hubbard S.S."/>
            <person name="Banfield J.F."/>
        </authorList>
    </citation>
    <scope>NUCLEOTIDE SEQUENCE [LARGE SCALE GENOMIC DNA]</scope>
    <source>
        <strain evidence="6">RIFCSPLOWO2_12_FULL_64_10</strain>
    </source>
</reference>
<gene>
    <name evidence="5" type="ORF">A3F84_05900</name>
</gene>
<evidence type="ECO:0000313" key="5">
    <source>
        <dbReference type="EMBL" id="OGG45240.1"/>
    </source>
</evidence>
<evidence type="ECO:0000313" key="6">
    <source>
        <dbReference type="Proteomes" id="UP000178606"/>
    </source>
</evidence>
<comment type="caution">
    <text evidence="5">The sequence shown here is derived from an EMBL/GenBank/DDBJ whole genome shotgun (WGS) entry which is preliminary data.</text>
</comment>
<dbReference type="InterPro" id="IPR051120">
    <property type="entry name" value="ABC_AA/LPS_Transport"/>
</dbReference>
<proteinExistence type="predicted"/>
<evidence type="ECO:0000259" key="4">
    <source>
        <dbReference type="PROSITE" id="PS50893"/>
    </source>
</evidence>
<keyword evidence="1" id="KW-0813">Transport</keyword>
<dbReference type="AlphaFoldDB" id="A0A1F6C823"/>
<dbReference type="SUPFAM" id="SSF52540">
    <property type="entry name" value="P-loop containing nucleoside triphosphate hydrolases"/>
    <property type="match status" value="1"/>
</dbReference>
<dbReference type="PANTHER" id="PTHR45772:SF10">
    <property type="entry name" value="LIPOPOLYSACCHARIDE EXPORT SYSTEM ATP-BINDING PROTEIN LPTB"/>
    <property type="match status" value="1"/>
</dbReference>
<dbReference type="Proteomes" id="UP000178606">
    <property type="component" value="Unassembled WGS sequence"/>
</dbReference>
<dbReference type="Pfam" id="PF00005">
    <property type="entry name" value="ABC_tran"/>
    <property type="match status" value="1"/>
</dbReference>
<name>A0A1F6C823_HANXR</name>
<dbReference type="InterPro" id="IPR030921">
    <property type="entry name" value="LPS_export_LptB"/>
</dbReference>
<accession>A0A1F6C823</accession>
<dbReference type="SMART" id="SM00382">
    <property type="entry name" value="AAA"/>
    <property type="match status" value="1"/>
</dbReference>
<dbReference type="GO" id="GO:0016887">
    <property type="term" value="F:ATP hydrolysis activity"/>
    <property type="evidence" value="ECO:0007669"/>
    <property type="project" value="InterPro"/>
</dbReference>
<dbReference type="InterPro" id="IPR003593">
    <property type="entry name" value="AAA+_ATPase"/>
</dbReference>
<dbReference type="GO" id="GO:0043190">
    <property type="term" value="C:ATP-binding cassette (ABC) transporter complex"/>
    <property type="evidence" value="ECO:0007669"/>
    <property type="project" value="InterPro"/>
</dbReference>
<dbReference type="NCBIfam" id="TIGR04406">
    <property type="entry name" value="LPS_export_lptB"/>
    <property type="match status" value="1"/>
</dbReference>
<dbReference type="EMBL" id="MFKF01000381">
    <property type="protein sequence ID" value="OGG45240.1"/>
    <property type="molecule type" value="Genomic_DNA"/>
</dbReference>
<evidence type="ECO:0000256" key="3">
    <source>
        <dbReference type="ARBA" id="ARBA00022840"/>
    </source>
</evidence>
<protein>
    <submittedName>
        <fullName evidence="5">LPS export ABC transporter ATP-binding protein</fullName>
    </submittedName>
</protein>
<sequence>MSLRAEGLTKQYGKRLVVKGVEVEVGPGEVVGLLGPNGAGKTTTFHMIVGLVKPTAGRIFLEDLEVTSMPMYRRARAGIGYLAQEPSAFRGLTVEENVRAVLEAQGAPPREQRERAEALLEELGMGHLARQRADLLSGGETRRVEIARALAVEPKFMLLDEPFAGVDPRTVEDIQGIIARLRSRGIGLLITDHRARETLAITDRAYIISDGELRTSGTARTLADDPEVRRIYLGEGFRM</sequence>
<organism evidence="5 6">
    <name type="scientific">Handelsmanbacteria sp. (strain RIFCSPLOWO2_12_FULL_64_10)</name>
    <dbReference type="NCBI Taxonomy" id="1817868"/>
    <lineage>
        <taxon>Bacteria</taxon>
        <taxon>Candidatus Handelsmaniibacteriota</taxon>
    </lineage>
</organism>
<dbReference type="InterPro" id="IPR027417">
    <property type="entry name" value="P-loop_NTPase"/>
</dbReference>
<evidence type="ECO:0000256" key="1">
    <source>
        <dbReference type="ARBA" id="ARBA00022448"/>
    </source>
</evidence>